<name>A0AAD5QCU0_PARTN</name>
<dbReference type="SUPFAM" id="SSF52799">
    <property type="entry name" value="(Phosphotyrosine protein) phosphatases II"/>
    <property type="match status" value="1"/>
</dbReference>
<evidence type="ECO:0000313" key="5">
    <source>
        <dbReference type="Proteomes" id="UP001196413"/>
    </source>
</evidence>
<evidence type="ECO:0000256" key="1">
    <source>
        <dbReference type="SAM" id="MobiDB-lite"/>
    </source>
</evidence>
<feature type="region of interest" description="Disordered" evidence="1">
    <location>
        <begin position="435"/>
        <end position="459"/>
    </location>
</feature>
<feature type="compositionally biased region" description="Polar residues" evidence="1">
    <location>
        <begin position="401"/>
        <end position="416"/>
    </location>
</feature>
<dbReference type="AlphaFoldDB" id="A0AAD5QCU0"/>
<dbReference type="PRINTS" id="PR00700">
    <property type="entry name" value="PRTYPHPHTASE"/>
</dbReference>
<evidence type="ECO:0000259" key="3">
    <source>
        <dbReference type="PROSITE" id="PS50056"/>
    </source>
</evidence>
<dbReference type="InterPro" id="IPR000387">
    <property type="entry name" value="Tyr_Pase_dom"/>
</dbReference>
<feature type="region of interest" description="Disordered" evidence="1">
    <location>
        <begin position="343"/>
        <end position="383"/>
    </location>
</feature>
<accession>A0AAD5QCU0</accession>
<gene>
    <name evidence="4" type="ORF">KIN20_002153</name>
</gene>
<dbReference type="InterPro" id="IPR029021">
    <property type="entry name" value="Prot-tyrosine_phosphatase-like"/>
</dbReference>
<feature type="compositionally biased region" description="Low complexity" evidence="1">
    <location>
        <begin position="435"/>
        <end position="447"/>
    </location>
</feature>
<dbReference type="CDD" id="cd00047">
    <property type="entry name" value="PTPc"/>
    <property type="match status" value="1"/>
</dbReference>
<organism evidence="4 5">
    <name type="scientific">Parelaphostrongylus tenuis</name>
    <name type="common">Meningeal worm</name>
    <dbReference type="NCBI Taxonomy" id="148309"/>
    <lineage>
        <taxon>Eukaryota</taxon>
        <taxon>Metazoa</taxon>
        <taxon>Ecdysozoa</taxon>
        <taxon>Nematoda</taxon>
        <taxon>Chromadorea</taxon>
        <taxon>Rhabditida</taxon>
        <taxon>Rhabditina</taxon>
        <taxon>Rhabditomorpha</taxon>
        <taxon>Strongyloidea</taxon>
        <taxon>Metastrongylidae</taxon>
        <taxon>Parelaphostrongylus</taxon>
    </lineage>
</organism>
<reference evidence="4" key="1">
    <citation type="submission" date="2021-06" db="EMBL/GenBank/DDBJ databases">
        <title>Parelaphostrongylus tenuis whole genome reference sequence.</title>
        <authorList>
            <person name="Garwood T.J."/>
            <person name="Larsen P.A."/>
            <person name="Fountain-Jones N.M."/>
            <person name="Garbe J.R."/>
            <person name="Macchietto M.G."/>
            <person name="Kania S.A."/>
            <person name="Gerhold R.W."/>
            <person name="Richards J.E."/>
            <person name="Wolf T.M."/>
        </authorList>
    </citation>
    <scope>NUCLEOTIDE SEQUENCE</scope>
    <source>
        <strain evidence="4">MNPRO001-30</strain>
        <tissue evidence="4">Meninges</tissue>
    </source>
</reference>
<feature type="domain" description="Tyrosine specific protein phosphatases" evidence="3">
    <location>
        <begin position="706"/>
        <end position="755"/>
    </location>
</feature>
<dbReference type="PANTHER" id="PTHR23219:SF13">
    <property type="entry name" value="TYROSINE-PROTEIN PHOSPHATASE DOMAIN-CONTAINING PROTEIN"/>
    <property type="match status" value="1"/>
</dbReference>
<protein>
    <submittedName>
        <fullName evidence="4">Uncharacterized protein</fullName>
    </submittedName>
</protein>
<evidence type="ECO:0000313" key="4">
    <source>
        <dbReference type="EMBL" id="KAJ1347158.1"/>
    </source>
</evidence>
<dbReference type="PANTHER" id="PTHR23219">
    <property type="entry name" value="TYROSINE-PROTEIN PHOSPHATASE C15H7.3-RELATED"/>
    <property type="match status" value="1"/>
</dbReference>
<dbReference type="EMBL" id="JAHQIW010000280">
    <property type="protein sequence ID" value="KAJ1347158.1"/>
    <property type="molecule type" value="Genomic_DNA"/>
</dbReference>
<feature type="region of interest" description="Disordered" evidence="1">
    <location>
        <begin position="401"/>
        <end position="420"/>
    </location>
</feature>
<dbReference type="Proteomes" id="UP001196413">
    <property type="component" value="Unassembled WGS sequence"/>
</dbReference>
<comment type="caution">
    <text evidence="4">The sequence shown here is derived from an EMBL/GenBank/DDBJ whole genome shotgun (WGS) entry which is preliminary data.</text>
</comment>
<sequence length="755" mass="84250">MNVTSDLHSERLGGLLSALLASRQPQPQQSNGFGAAVEPSCSVAYSGQQSINRQDDSEVVVETVPELLDFVKSSTSPRKIRDVVKVREKIEEEKRKKRESQMSQVEVNRSGTTSTFERTVLLNDSLNGSLNNHWIHDVSVSSASSAYVDQIAQPSFQTAQPFYNTSIGSLSSNHGYAGFEAGVTPVTCIDGTVSSASFQKDIVQRTPLSLAVMSAGAADRPIMPGAPVMPRLSKQNCPDVEVIENCSAKRQESNDDGSLETPSKKKIPSLLDGLTIKPRRKPHDDERKCPHQPNASRHNITFEEAAKKAARESPKKISSLFESLQDESVGKTCCVQQYAHRHHLPTEEAERKEEKANEIVGTRVTKRSRRKKRKSRHCERLPLPEQRFAKNYEDIEKNHSQLDCNGTHKQSSSSSPCPEDAKAIRLEEAGCEEWSASSSNCDDSGSNVRSDSERLQESWPPAYPGLQAVIGIIRRKQKKAKKRRNIVTASYSFPIVKAISSKWPADSERATTASGSVLIQEFGDYEKNIFYEDIRRCLLRQKLLVVKRNVFPAEVIEEPQDEKDVVCLDHSRVVLKLESPPCTNYIHANWVRFENLDRVFIATQAPLENTIEDFWRMIFQEQCCAIINLTNDLEDKDKIVQYFPPNPGGFANYGMMFVNTKKVDDETKFLVYTLEVLPDGCANSLLVKLVKTKSESGKSPSIHVMSKMLRIVASIQTVNTDPIVVHCVSGVGRAVSIILIDAILHRLLFGQLPVD</sequence>
<dbReference type="Pfam" id="PF00102">
    <property type="entry name" value="Y_phosphatase"/>
    <property type="match status" value="1"/>
</dbReference>
<feature type="compositionally biased region" description="Basic residues" evidence="1">
    <location>
        <begin position="364"/>
        <end position="377"/>
    </location>
</feature>
<dbReference type="GO" id="GO:0004725">
    <property type="term" value="F:protein tyrosine phosphatase activity"/>
    <property type="evidence" value="ECO:0007669"/>
    <property type="project" value="InterPro"/>
</dbReference>
<feature type="domain" description="Tyrosine-protein phosphatase" evidence="2">
    <location>
        <begin position="563"/>
        <end position="755"/>
    </location>
</feature>
<feature type="region of interest" description="Disordered" evidence="1">
    <location>
        <begin position="248"/>
        <end position="295"/>
    </location>
</feature>
<dbReference type="PROSITE" id="PS50055">
    <property type="entry name" value="TYR_PHOSPHATASE_PTP"/>
    <property type="match status" value="1"/>
</dbReference>
<keyword evidence="5" id="KW-1185">Reference proteome</keyword>
<evidence type="ECO:0000259" key="2">
    <source>
        <dbReference type="PROSITE" id="PS50055"/>
    </source>
</evidence>
<dbReference type="InterPro" id="IPR000242">
    <property type="entry name" value="PTP_cat"/>
</dbReference>
<proteinExistence type="predicted"/>
<dbReference type="SMART" id="SM00194">
    <property type="entry name" value="PTPc"/>
    <property type="match status" value="1"/>
</dbReference>
<feature type="compositionally biased region" description="Basic and acidic residues" evidence="1">
    <location>
        <begin position="344"/>
        <end position="357"/>
    </location>
</feature>
<dbReference type="Gene3D" id="3.90.190.10">
    <property type="entry name" value="Protein tyrosine phosphatase superfamily"/>
    <property type="match status" value="1"/>
</dbReference>
<dbReference type="PROSITE" id="PS50056">
    <property type="entry name" value="TYR_PHOSPHATASE_2"/>
    <property type="match status" value="1"/>
</dbReference>